<feature type="region of interest" description="Disordered" evidence="1">
    <location>
        <begin position="1"/>
        <end position="20"/>
    </location>
</feature>
<name>A0AAD8SK61_LOLMU</name>
<comment type="caution">
    <text evidence="3">The sequence shown here is derived from an EMBL/GenBank/DDBJ whole genome shotgun (WGS) entry which is preliminary data.</text>
</comment>
<feature type="domain" description="F-box" evidence="2">
    <location>
        <begin position="24"/>
        <end position="75"/>
    </location>
</feature>
<dbReference type="Gene3D" id="1.20.1280.50">
    <property type="match status" value="1"/>
</dbReference>
<dbReference type="SUPFAM" id="SSF81383">
    <property type="entry name" value="F-box domain"/>
    <property type="match status" value="1"/>
</dbReference>
<sequence>MEESGAGHGSCPQPQPATGVVAPADRISSLPDDLLLHVLSHLGNPGAAARKTLLSRRWRGLFSQLPSVDVTIRDVLLGSLEDRLRHAARPGVRLLDIAVPEHDLPTTDSSEQRFTLAQHVHRGPCGTISSVLREAARMSPVQLRFTVPSNLTMSPGDRYGSVELPRFNRATSIELRTPPPIPLTHSRAITGKVHFPLLESLSLSGCRVDLAALIPRCPRLRELTVVTGTPGDVDFIIQSLLQRLVVDRNSIPTRRIVVQAPELKQLTMSLNASRDLTVSIVAPIVDKVSWRCSYASVFHGLGFWRLLEVSLETAEGHGWWAGWSSNAGTGEEDAGSQLTRVNILSLRLYCSIGFLGFRDQEIGFAAEISKHMVTDFSGLELHLTTRGHAFGSFVWRLLRMHHISTATRSLRIILQRSEVIVACGPDCPCDGPSDWILQRVSLPKLEKLEIEGFEGEDQEFDFLRLVFRCAPMLTRVTVRLPDQVTPNDDWCTKLHDIFAEYPFVEGNIDLIVPGD</sequence>
<evidence type="ECO:0000313" key="4">
    <source>
        <dbReference type="Proteomes" id="UP001231189"/>
    </source>
</evidence>
<protein>
    <recommendedName>
        <fullName evidence="2">F-box domain-containing protein</fullName>
    </recommendedName>
</protein>
<proteinExistence type="predicted"/>
<keyword evidence="4" id="KW-1185">Reference proteome</keyword>
<gene>
    <name evidence="3" type="ORF">QYE76_071635</name>
</gene>
<dbReference type="PANTHER" id="PTHR34709:SF77">
    <property type="entry name" value="F-BOX DOMAIN-CONTAINING PROTEIN"/>
    <property type="match status" value="1"/>
</dbReference>
<dbReference type="AlphaFoldDB" id="A0AAD8SK61"/>
<dbReference type="InterPro" id="IPR055411">
    <property type="entry name" value="LRR_FXL15/At3g58940/PEG3-like"/>
</dbReference>
<dbReference type="InterPro" id="IPR001810">
    <property type="entry name" value="F-box_dom"/>
</dbReference>
<dbReference type="Pfam" id="PF24758">
    <property type="entry name" value="LRR_At5g56370"/>
    <property type="match status" value="1"/>
</dbReference>
<evidence type="ECO:0000256" key="1">
    <source>
        <dbReference type="SAM" id="MobiDB-lite"/>
    </source>
</evidence>
<dbReference type="PANTHER" id="PTHR34709">
    <property type="entry name" value="OS10G0396666 PROTEIN"/>
    <property type="match status" value="1"/>
</dbReference>
<evidence type="ECO:0000313" key="3">
    <source>
        <dbReference type="EMBL" id="KAK1653830.1"/>
    </source>
</evidence>
<reference evidence="3" key="1">
    <citation type="submission" date="2023-07" db="EMBL/GenBank/DDBJ databases">
        <title>A chromosome-level genome assembly of Lolium multiflorum.</title>
        <authorList>
            <person name="Chen Y."/>
            <person name="Copetti D."/>
            <person name="Kolliker R."/>
            <person name="Studer B."/>
        </authorList>
    </citation>
    <scope>NUCLEOTIDE SEQUENCE</scope>
    <source>
        <strain evidence="3">02402/16</strain>
        <tissue evidence="3">Leaf</tissue>
    </source>
</reference>
<dbReference type="EMBL" id="JAUUTY010000004">
    <property type="protein sequence ID" value="KAK1653830.1"/>
    <property type="molecule type" value="Genomic_DNA"/>
</dbReference>
<dbReference type="InterPro" id="IPR036047">
    <property type="entry name" value="F-box-like_dom_sf"/>
</dbReference>
<dbReference type="PROSITE" id="PS50181">
    <property type="entry name" value="FBOX"/>
    <property type="match status" value="1"/>
</dbReference>
<accession>A0AAD8SK61</accession>
<evidence type="ECO:0000259" key="2">
    <source>
        <dbReference type="PROSITE" id="PS50181"/>
    </source>
</evidence>
<dbReference type="Proteomes" id="UP001231189">
    <property type="component" value="Unassembled WGS sequence"/>
</dbReference>
<dbReference type="InterPro" id="IPR055312">
    <property type="entry name" value="FBL15-like"/>
</dbReference>
<organism evidence="3 4">
    <name type="scientific">Lolium multiflorum</name>
    <name type="common">Italian ryegrass</name>
    <name type="synonym">Lolium perenne subsp. multiflorum</name>
    <dbReference type="NCBI Taxonomy" id="4521"/>
    <lineage>
        <taxon>Eukaryota</taxon>
        <taxon>Viridiplantae</taxon>
        <taxon>Streptophyta</taxon>
        <taxon>Embryophyta</taxon>
        <taxon>Tracheophyta</taxon>
        <taxon>Spermatophyta</taxon>
        <taxon>Magnoliopsida</taxon>
        <taxon>Liliopsida</taxon>
        <taxon>Poales</taxon>
        <taxon>Poaceae</taxon>
        <taxon>BOP clade</taxon>
        <taxon>Pooideae</taxon>
        <taxon>Poodae</taxon>
        <taxon>Poeae</taxon>
        <taxon>Poeae Chloroplast Group 2 (Poeae type)</taxon>
        <taxon>Loliodinae</taxon>
        <taxon>Loliinae</taxon>
        <taxon>Lolium</taxon>
    </lineage>
</organism>